<comment type="caution">
    <text evidence="4">The sequence shown here is derived from an EMBL/GenBank/DDBJ whole genome shotgun (WGS) entry which is preliminary data.</text>
</comment>
<keyword evidence="5" id="KW-1185">Reference proteome</keyword>
<dbReference type="GO" id="GO:0019867">
    <property type="term" value="C:outer membrane"/>
    <property type="evidence" value="ECO:0007669"/>
    <property type="project" value="InterPro"/>
</dbReference>
<dbReference type="InterPro" id="IPR051933">
    <property type="entry name" value="Resuscitation_pf_RpfB"/>
</dbReference>
<dbReference type="PANTHER" id="PTHR39160:SF6">
    <property type="entry name" value="CELL WALL-BINDING PROTEIN YOCH"/>
    <property type="match status" value="1"/>
</dbReference>
<reference evidence="4" key="1">
    <citation type="submission" date="2020-09" db="EMBL/GenBank/DDBJ databases">
        <title>Bacillus faecalis sp. nov., a moderately halophilic bacterium isolated from cow faeces.</title>
        <authorList>
            <person name="Jiang L."/>
            <person name="Lee J."/>
        </authorList>
    </citation>
    <scope>NUCLEOTIDE SEQUENCE</scope>
    <source>
        <strain evidence="4">AGMB 02131</strain>
    </source>
</reference>
<dbReference type="InterPro" id="IPR018392">
    <property type="entry name" value="LysM"/>
</dbReference>
<dbReference type="AlphaFoldDB" id="A0A927HD24"/>
<organism evidence="4 5">
    <name type="scientific">Peribacillus faecalis</name>
    <dbReference type="NCBI Taxonomy" id="2772559"/>
    <lineage>
        <taxon>Bacteria</taxon>
        <taxon>Bacillati</taxon>
        <taxon>Bacillota</taxon>
        <taxon>Bacilli</taxon>
        <taxon>Bacillales</taxon>
        <taxon>Bacillaceae</taxon>
        <taxon>Peribacillus</taxon>
    </lineage>
</organism>
<keyword evidence="1 2" id="KW-0732">Signal</keyword>
<evidence type="ECO:0000313" key="5">
    <source>
        <dbReference type="Proteomes" id="UP000602076"/>
    </source>
</evidence>
<feature type="domain" description="LysM" evidence="3">
    <location>
        <begin position="95"/>
        <end position="138"/>
    </location>
</feature>
<accession>A0A927HD24</accession>
<gene>
    <name evidence="4" type="ORF">IEO70_18100</name>
</gene>
<dbReference type="GO" id="GO:0009254">
    <property type="term" value="P:peptidoglycan turnover"/>
    <property type="evidence" value="ECO:0007669"/>
    <property type="project" value="InterPro"/>
</dbReference>
<dbReference type="Proteomes" id="UP000602076">
    <property type="component" value="Unassembled WGS sequence"/>
</dbReference>
<dbReference type="Pfam" id="PF06725">
    <property type="entry name" value="3D"/>
    <property type="match status" value="1"/>
</dbReference>
<evidence type="ECO:0000256" key="2">
    <source>
        <dbReference type="SAM" id="SignalP"/>
    </source>
</evidence>
<feature type="chain" id="PRO_5037828165" evidence="2">
    <location>
        <begin position="25"/>
        <end position="295"/>
    </location>
</feature>
<evidence type="ECO:0000313" key="4">
    <source>
        <dbReference type="EMBL" id="MBD3110242.1"/>
    </source>
</evidence>
<feature type="domain" description="LysM" evidence="3">
    <location>
        <begin position="25"/>
        <end position="68"/>
    </location>
</feature>
<dbReference type="EMBL" id="JACXSI010000064">
    <property type="protein sequence ID" value="MBD3110242.1"/>
    <property type="molecule type" value="Genomic_DNA"/>
</dbReference>
<proteinExistence type="predicted"/>
<dbReference type="PROSITE" id="PS51782">
    <property type="entry name" value="LYSM"/>
    <property type="match status" value="2"/>
</dbReference>
<dbReference type="CDD" id="cd22786">
    <property type="entry name" value="DPBB_YuiC-like"/>
    <property type="match status" value="1"/>
</dbReference>
<dbReference type="GO" id="GO:0004553">
    <property type="term" value="F:hydrolase activity, hydrolyzing O-glycosyl compounds"/>
    <property type="evidence" value="ECO:0007669"/>
    <property type="project" value="InterPro"/>
</dbReference>
<dbReference type="CDD" id="cd00118">
    <property type="entry name" value="LysM"/>
    <property type="match status" value="2"/>
</dbReference>
<dbReference type="InterPro" id="IPR010611">
    <property type="entry name" value="3D_dom"/>
</dbReference>
<protein>
    <submittedName>
        <fullName evidence="4">LysM peptidoglycan-binding domain-containing protein</fullName>
    </submittedName>
</protein>
<dbReference type="Gene3D" id="3.10.350.10">
    <property type="entry name" value="LysM domain"/>
    <property type="match status" value="2"/>
</dbReference>
<evidence type="ECO:0000259" key="3">
    <source>
        <dbReference type="PROSITE" id="PS51782"/>
    </source>
</evidence>
<dbReference type="InterPro" id="IPR036779">
    <property type="entry name" value="LysM_dom_sf"/>
</dbReference>
<dbReference type="Gene3D" id="2.40.40.10">
    <property type="entry name" value="RlpA-like domain"/>
    <property type="match status" value="1"/>
</dbReference>
<dbReference type="PANTHER" id="PTHR39160">
    <property type="entry name" value="CELL WALL-BINDING PROTEIN YOCH"/>
    <property type="match status" value="1"/>
</dbReference>
<evidence type="ECO:0000256" key="1">
    <source>
        <dbReference type="ARBA" id="ARBA00022729"/>
    </source>
</evidence>
<dbReference type="Pfam" id="PF01476">
    <property type="entry name" value="LysM"/>
    <property type="match status" value="2"/>
</dbReference>
<sequence length="295" mass="30715">MKKSILSALAVTAMCTAIGANANAASITIEKGDTLWDLSRQYNVTIDQLKEWNGLSNDTIYANKTLTISMEEASDEAVATQTKNTSAATEMDADGNYIVVKGDTLSKIAKQFGVSVSTLKSWNGLTSDLIYANQSLVVANGTAQAVAETTEATQTEQTVEVPETTATSENTAQAQAPEQQEAVIAEEQTETASTTASSAVKTLTVEATAYTALDGGGSGVTAAGIDLVANPNAKVIAVDPSVIPLGTKVYVEGYGEAIAGDTGGAIKGNKIDVYVQTKSEAFAWGRKQVTVQILE</sequence>
<feature type="signal peptide" evidence="2">
    <location>
        <begin position="1"/>
        <end position="24"/>
    </location>
</feature>
<dbReference type="InterPro" id="IPR036908">
    <property type="entry name" value="RlpA-like_sf"/>
</dbReference>
<dbReference type="SMART" id="SM00257">
    <property type="entry name" value="LysM"/>
    <property type="match status" value="2"/>
</dbReference>
<dbReference type="SUPFAM" id="SSF54106">
    <property type="entry name" value="LysM domain"/>
    <property type="match status" value="2"/>
</dbReference>
<dbReference type="SUPFAM" id="SSF50685">
    <property type="entry name" value="Barwin-like endoglucanases"/>
    <property type="match status" value="1"/>
</dbReference>
<dbReference type="RefSeq" id="WP_190999779.1">
    <property type="nucleotide sequence ID" value="NZ_JACXSI010000064.1"/>
</dbReference>
<name>A0A927HD24_9BACI</name>